<dbReference type="OMA" id="ATQCWVA"/>
<dbReference type="EMBL" id="BT121084">
    <property type="protein sequence ID" value="ADD38014.1"/>
    <property type="molecule type" value="mRNA"/>
</dbReference>
<reference evidence="7" key="1">
    <citation type="submission" date="2010-03" db="EMBL/GenBank/DDBJ databases">
        <title>Atlantic Lepeophtheirus salmonis ESTs and full-length cDNAs.</title>
        <authorList>
            <person name="Yasuike M."/>
            <person name="von Schalburg K."/>
            <person name="Cooper G."/>
            <person name="Leong J."/>
            <person name="Nilsen F."/>
            <person name="Jones S.R.M."/>
            <person name="Koop B.F."/>
        </authorList>
    </citation>
    <scope>NUCLEOTIDE SEQUENCE</scope>
    <source>
        <strain evidence="7">Atlantic form</strain>
        <tissue evidence="7">Mixed tissue</tissue>
    </source>
</reference>
<comment type="subcellular location">
    <subcellularLocation>
        <location evidence="1">Membrane</location>
        <topology evidence="1">Multi-pass membrane protein</topology>
    </subcellularLocation>
</comment>
<dbReference type="OrthoDB" id="67317at2759"/>
<keyword evidence="4 6" id="KW-1133">Transmembrane helix</keyword>
<evidence type="ECO:0000256" key="6">
    <source>
        <dbReference type="SAM" id="Phobius"/>
    </source>
</evidence>
<protein>
    <submittedName>
        <fullName evidence="7">Ribonuclease kappa-B</fullName>
    </submittedName>
</protein>
<proteinExistence type="evidence at transcript level"/>
<name>D3PHH8_LEPSM</name>
<evidence type="ECO:0000256" key="2">
    <source>
        <dbReference type="ARBA" id="ARBA00008458"/>
    </source>
</evidence>
<evidence type="ECO:0000313" key="7">
    <source>
        <dbReference type="EMBL" id="ADD38014.1"/>
    </source>
</evidence>
<evidence type="ECO:0000256" key="4">
    <source>
        <dbReference type="ARBA" id="ARBA00022989"/>
    </source>
</evidence>
<evidence type="ECO:0000256" key="1">
    <source>
        <dbReference type="ARBA" id="ARBA00004141"/>
    </source>
</evidence>
<comment type="similarity">
    <text evidence="2">Belongs to the RNase K family.</text>
</comment>
<evidence type="ECO:0000256" key="3">
    <source>
        <dbReference type="ARBA" id="ARBA00022692"/>
    </source>
</evidence>
<dbReference type="InterPro" id="IPR026770">
    <property type="entry name" value="RNase_K"/>
</dbReference>
<gene>
    <name evidence="7" type="primary">RNKB</name>
</gene>
<sequence length="109" mass="12633">MKRFKLCGPKLSWCGLVLSIWGVIQLTLLGFFFKFRAVALIEDVKIENEKEAFESPETYIQQLEIGYDNNAYNCFIAACLYVLTLSVSLHQVWVNRQPRGSDYENFLDN</sequence>
<accession>D3PHH8</accession>
<dbReference type="AlphaFoldDB" id="D3PHH8"/>
<feature type="transmembrane region" description="Helical" evidence="6">
    <location>
        <begin position="12"/>
        <end position="33"/>
    </location>
</feature>
<keyword evidence="3 6" id="KW-0812">Transmembrane</keyword>
<keyword evidence="5 6" id="KW-0472">Membrane</keyword>
<dbReference type="PANTHER" id="PTHR31733">
    <property type="entry name" value="RIBONUCLEASE KAPPA"/>
    <property type="match status" value="1"/>
</dbReference>
<evidence type="ECO:0000256" key="5">
    <source>
        <dbReference type="ARBA" id="ARBA00023136"/>
    </source>
</evidence>
<organism evidence="7">
    <name type="scientific">Lepeophtheirus salmonis</name>
    <name type="common">Salmon louse</name>
    <name type="synonym">Caligus salmonis</name>
    <dbReference type="NCBI Taxonomy" id="72036"/>
    <lineage>
        <taxon>Eukaryota</taxon>
        <taxon>Metazoa</taxon>
        <taxon>Ecdysozoa</taxon>
        <taxon>Arthropoda</taxon>
        <taxon>Crustacea</taxon>
        <taxon>Multicrustacea</taxon>
        <taxon>Hexanauplia</taxon>
        <taxon>Copepoda</taxon>
        <taxon>Siphonostomatoida</taxon>
        <taxon>Caligidae</taxon>
        <taxon>Lepeophtheirus</taxon>
    </lineage>
</organism>
<dbReference type="GO" id="GO:0016020">
    <property type="term" value="C:membrane"/>
    <property type="evidence" value="ECO:0007669"/>
    <property type="project" value="UniProtKB-SubCell"/>
</dbReference>
<feature type="transmembrane region" description="Helical" evidence="6">
    <location>
        <begin position="70"/>
        <end position="89"/>
    </location>
</feature>
<dbReference type="GO" id="GO:0004521">
    <property type="term" value="F:RNA endonuclease activity"/>
    <property type="evidence" value="ECO:0007669"/>
    <property type="project" value="InterPro"/>
</dbReference>